<dbReference type="Gene3D" id="1.20.1250.20">
    <property type="entry name" value="MFS general substrate transporter like domains"/>
    <property type="match status" value="1"/>
</dbReference>
<gene>
    <name evidence="9" type="ORF">ACFOW7_09940</name>
</gene>
<comment type="caution">
    <text evidence="9">The sequence shown here is derived from an EMBL/GenBank/DDBJ whole genome shotgun (WGS) entry which is preliminary data.</text>
</comment>
<feature type="transmembrane region" description="Helical" evidence="7">
    <location>
        <begin position="308"/>
        <end position="330"/>
    </location>
</feature>
<reference evidence="10" key="1">
    <citation type="journal article" date="2019" name="Int. J. Syst. Evol. Microbiol.">
        <title>The Global Catalogue of Microorganisms (GCM) 10K type strain sequencing project: providing services to taxonomists for standard genome sequencing and annotation.</title>
        <authorList>
            <consortium name="The Broad Institute Genomics Platform"/>
            <consortium name="The Broad Institute Genome Sequencing Center for Infectious Disease"/>
            <person name="Wu L."/>
            <person name="Ma J."/>
        </authorList>
    </citation>
    <scope>NUCLEOTIDE SEQUENCE [LARGE SCALE GENOMIC DNA]</scope>
    <source>
        <strain evidence="10">LMG 29894</strain>
    </source>
</reference>
<evidence type="ECO:0000256" key="6">
    <source>
        <dbReference type="ARBA" id="ARBA00023136"/>
    </source>
</evidence>
<evidence type="ECO:0000256" key="3">
    <source>
        <dbReference type="ARBA" id="ARBA00022475"/>
    </source>
</evidence>
<evidence type="ECO:0000256" key="4">
    <source>
        <dbReference type="ARBA" id="ARBA00022692"/>
    </source>
</evidence>
<dbReference type="SUPFAM" id="SSF103473">
    <property type="entry name" value="MFS general substrate transporter"/>
    <property type="match status" value="1"/>
</dbReference>
<feature type="transmembrane region" description="Helical" evidence="7">
    <location>
        <begin position="45"/>
        <end position="65"/>
    </location>
</feature>
<keyword evidence="5 7" id="KW-1133">Transmembrane helix</keyword>
<evidence type="ECO:0000256" key="1">
    <source>
        <dbReference type="ARBA" id="ARBA00004651"/>
    </source>
</evidence>
<proteinExistence type="predicted"/>
<dbReference type="PANTHER" id="PTHR23513">
    <property type="entry name" value="INTEGRAL MEMBRANE EFFLUX PROTEIN-RELATED"/>
    <property type="match status" value="1"/>
</dbReference>
<feature type="transmembrane region" description="Helical" evidence="7">
    <location>
        <begin position="77"/>
        <end position="96"/>
    </location>
</feature>
<dbReference type="InterPro" id="IPR036259">
    <property type="entry name" value="MFS_trans_sf"/>
</dbReference>
<sequence>MWRHPDFLKLWLAQGISDFGSHITQLALPLTAAVMLNATPMQMGILGAVEMLPFALFSLHAGVLIDRQRRMPLMLGRDIAAALILLLVPLAVWGGWLSMEVLFLVGFLHVTTEVFGGSAHQSYVATLVGRERLVEAHSKLMTTASTAQVTAPGLAGLLVQILTAPIALLFDALSFLVSALILTRIRTAEPEPQPDRQRSVMEDIRAGLSFIRRTPLLRVLALQAALWQLLFHMLMALLVLFATRELGLSAAQMGMCFMLGGLGSLVAALTAERLGERFGVGPMMGWGMAFTALAWLLFSLIPRSGPTMFWFSAVEGLLAFGATLFSIHYLAARAALTPDALLGRMIASMRFLTVTPAPLGALIGGGLGSTLGLRPALLAIGLGGMVLAAMVVCRSPVRHLHSLPKKVEELEPAAPGLNTVTA</sequence>
<keyword evidence="2" id="KW-0813">Transport</keyword>
<feature type="transmembrane region" description="Helical" evidence="7">
    <location>
        <begin position="248"/>
        <end position="271"/>
    </location>
</feature>
<organism evidence="9 10">
    <name type="scientific">Chitinimonas lacunae</name>
    <dbReference type="NCBI Taxonomy" id="1963018"/>
    <lineage>
        <taxon>Bacteria</taxon>
        <taxon>Pseudomonadati</taxon>
        <taxon>Pseudomonadota</taxon>
        <taxon>Betaproteobacteria</taxon>
        <taxon>Neisseriales</taxon>
        <taxon>Chitinibacteraceae</taxon>
        <taxon>Chitinimonas</taxon>
    </lineage>
</organism>
<dbReference type="InterPro" id="IPR010290">
    <property type="entry name" value="TM_effector"/>
</dbReference>
<evidence type="ECO:0000313" key="10">
    <source>
        <dbReference type="Proteomes" id="UP001595791"/>
    </source>
</evidence>
<evidence type="ECO:0000256" key="5">
    <source>
        <dbReference type="ARBA" id="ARBA00022989"/>
    </source>
</evidence>
<dbReference type="Pfam" id="PF05977">
    <property type="entry name" value="MFS_3"/>
    <property type="match status" value="1"/>
</dbReference>
<feature type="transmembrane region" description="Helical" evidence="7">
    <location>
        <begin position="283"/>
        <end position="302"/>
    </location>
</feature>
<accession>A0ABV8MRP0</accession>
<feature type="transmembrane region" description="Helical" evidence="7">
    <location>
        <begin position="351"/>
        <end position="371"/>
    </location>
</feature>
<comment type="subcellular location">
    <subcellularLocation>
        <location evidence="1">Cell membrane</location>
        <topology evidence="1">Multi-pass membrane protein</topology>
    </subcellularLocation>
</comment>
<keyword evidence="3" id="KW-1003">Cell membrane</keyword>
<keyword evidence="4 7" id="KW-0812">Transmembrane</keyword>
<feature type="transmembrane region" description="Helical" evidence="7">
    <location>
        <begin position="219"/>
        <end position="242"/>
    </location>
</feature>
<evidence type="ECO:0000256" key="7">
    <source>
        <dbReference type="SAM" id="Phobius"/>
    </source>
</evidence>
<dbReference type="EMBL" id="JBHSBU010000001">
    <property type="protein sequence ID" value="MFC4159667.1"/>
    <property type="molecule type" value="Genomic_DNA"/>
</dbReference>
<keyword evidence="10" id="KW-1185">Reference proteome</keyword>
<dbReference type="PANTHER" id="PTHR23513:SF6">
    <property type="entry name" value="MAJOR FACILITATOR SUPERFAMILY ASSOCIATED DOMAIN-CONTAINING PROTEIN"/>
    <property type="match status" value="1"/>
</dbReference>
<evidence type="ECO:0000259" key="8">
    <source>
        <dbReference type="PROSITE" id="PS50850"/>
    </source>
</evidence>
<evidence type="ECO:0000256" key="2">
    <source>
        <dbReference type="ARBA" id="ARBA00022448"/>
    </source>
</evidence>
<dbReference type="RefSeq" id="WP_378163679.1">
    <property type="nucleotide sequence ID" value="NZ_JBHSBU010000001.1"/>
</dbReference>
<feature type="domain" description="Major facilitator superfamily (MFS) profile" evidence="8">
    <location>
        <begin position="216"/>
        <end position="422"/>
    </location>
</feature>
<feature type="transmembrane region" description="Helical" evidence="7">
    <location>
        <begin position="377"/>
        <end position="397"/>
    </location>
</feature>
<name>A0ABV8MRP0_9NEIS</name>
<dbReference type="PROSITE" id="PS50850">
    <property type="entry name" value="MFS"/>
    <property type="match status" value="1"/>
</dbReference>
<keyword evidence="6 7" id="KW-0472">Membrane</keyword>
<protein>
    <submittedName>
        <fullName evidence="9">MFS transporter</fullName>
    </submittedName>
</protein>
<evidence type="ECO:0000313" key="9">
    <source>
        <dbReference type="EMBL" id="MFC4159667.1"/>
    </source>
</evidence>
<dbReference type="InterPro" id="IPR020846">
    <property type="entry name" value="MFS_dom"/>
</dbReference>
<dbReference type="CDD" id="cd06173">
    <property type="entry name" value="MFS_MefA_like"/>
    <property type="match status" value="1"/>
</dbReference>
<dbReference type="Proteomes" id="UP001595791">
    <property type="component" value="Unassembled WGS sequence"/>
</dbReference>